<dbReference type="GO" id="GO:0000976">
    <property type="term" value="F:transcription cis-regulatory region binding"/>
    <property type="evidence" value="ECO:0007669"/>
    <property type="project" value="TreeGrafter"/>
</dbReference>
<evidence type="ECO:0000256" key="5">
    <source>
        <dbReference type="ARBA" id="ARBA00023159"/>
    </source>
</evidence>
<accession>A0A0R1HL17</accession>
<evidence type="ECO:0000256" key="7">
    <source>
        <dbReference type="RuleBase" id="RU368079"/>
    </source>
</evidence>
<sequence length="346" mass="38116">MKTYKTNKERAIAMDKQTVTIYDVAREADVSMATVSRVVNGNPNVKPATRKKVLDVIERLDYRPNAVARGLASKKTTTVGVIIPDVTNIYFSALARGIDDIAMMYKYNIILTNSDENGRKEVQVLNTLMAKQVDGIVFMGNDISEELRKEFDRAKTPIVLAGCVDPTGQMPSVNIDYVAAVEEAVKNLIDRGNQKVAFISGSLDQPINREYRLKGYKQALKKAGLRYDEKLVFETDYSYKAGQLLQPALQAAGATAAIVGDDELAAGVMNGVSDAGLNVPDDFEIITSNDTKLTEMVRPKMSSITQPLYDIGAVSMRLLTKLMNSEPVDERTVLLPYGLMKRDSTN</sequence>
<dbReference type="InterPro" id="IPR010982">
    <property type="entry name" value="Lambda_DNA-bd_dom_sf"/>
</dbReference>
<dbReference type="PATRIC" id="fig|1302272.5.peg.655"/>
<keyword evidence="3 7" id="KW-0805">Transcription regulation</keyword>
<comment type="function">
    <text evidence="7">Global transcriptional regulator of carbon catabolite repression (CCR) and carbon catabolite activation (CCA), which ensures optimal energy usage under diverse conditions.</text>
</comment>
<dbReference type="SUPFAM" id="SSF47413">
    <property type="entry name" value="lambda repressor-like DNA-binding domains"/>
    <property type="match status" value="1"/>
</dbReference>
<evidence type="ECO:0000256" key="3">
    <source>
        <dbReference type="ARBA" id="ARBA00023015"/>
    </source>
</evidence>
<dbReference type="SMART" id="SM00354">
    <property type="entry name" value="HTH_LACI"/>
    <property type="match status" value="1"/>
</dbReference>
<reference evidence="9 10" key="1">
    <citation type="journal article" date="2015" name="Genome Announc.">
        <title>Expanding the biotechnology potential of lactobacilli through comparative genomics of 213 strains and associated genera.</title>
        <authorList>
            <person name="Sun Z."/>
            <person name="Harris H.M."/>
            <person name="McCann A."/>
            <person name="Guo C."/>
            <person name="Argimon S."/>
            <person name="Zhang W."/>
            <person name="Yang X."/>
            <person name="Jeffery I.B."/>
            <person name="Cooney J.C."/>
            <person name="Kagawa T.F."/>
            <person name="Liu W."/>
            <person name="Song Y."/>
            <person name="Salvetti E."/>
            <person name="Wrobel A."/>
            <person name="Rasinkangas P."/>
            <person name="Parkhill J."/>
            <person name="Rea M.C."/>
            <person name="O'Sullivan O."/>
            <person name="Ritari J."/>
            <person name="Douillard F.P."/>
            <person name="Paul Ross R."/>
            <person name="Yang R."/>
            <person name="Briner A.E."/>
            <person name="Felis G.E."/>
            <person name="de Vos W.M."/>
            <person name="Barrangou R."/>
            <person name="Klaenhammer T.R."/>
            <person name="Caufield P.W."/>
            <person name="Cui Y."/>
            <person name="Zhang H."/>
            <person name="O'Toole P.W."/>
        </authorList>
    </citation>
    <scope>NUCLEOTIDE SEQUENCE [LARGE SCALE GENOMIC DNA]</scope>
    <source>
        <strain evidence="9 10">JCM 15530</strain>
    </source>
</reference>
<dbReference type="FunFam" id="3.40.50.2300:FF:000012">
    <property type="entry name" value="Catabolite control protein A"/>
    <property type="match status" value="1"/>
</dbReference>
<dbReference type="PANTHER" id="PTHR30146:SF150">
    <property type="entry name" value="ARABINOSE METABOLISM TRANSCRIPTIONAL REPRESSOR"/>
    <property type="match status" value="1"/>
</dbReference>
<proteinExistence type="predicted"/>
<evidence type="ECO:0000313" key="10">
    <source>
        <dbReference type="Proteomes" id="UP000050911"/>
    </source>
</evidence>
<keyword evidence="2 7" id="KW-0678">Repressor</keyword>
<evidence type="ECO:0000256" key="2">
    <source>
        <dbReference type="ARBA" id="ARBA00022491"/>
    </source>
</evidence>
<dbReference type="PRINTS" id="PR00036">
    <property type="entry name" value="HTHLACI"/>
</dbReference>
<dbReference type="Gene3D" id="1.10.260.40">
    <property type="entry name" value="lambda repressor-like DNA-binding domains"/>
    <property type="match status" value="1"/>
</dbReference>
<protein>
    <recommendedName>
        <fullName evidence="1 7">Catabolite control protein A</fullName>
    </recommendedName>
</protein>
<keyword evidence="10" id="KW-1185">Reference proteome</keyword>
<comment type="caution">
    <text evidence="9">The sequence shown here is derived from an EMBL/GenBank/DDBJ whole genome shotgun (WGS) entry which is preliminary data.</text>
</comment>
<dbReference type="PROSITE" id="PS50932">
    <property type="entry name" value="HTH_LACI_2"/>
    <property type="match status" value="1"/>
</dbReference>
<dbReference type="PROSITE" id="PS00356">
    <property type="entry name" value="HTH_LACI_1"/>
    <property type="match status" value="1"/>
</dbReference>
<evidence type="ECO:0000256" key="6">
    <source>
        <dbReference type="ARBA" id="ARBA00023163"/>
    </source>
</evidence>
<keyword evidence="6 7" id="KW-0804">Transcription</keyword>
<name>A0A0R1HL17_9LACO</name>
<dbReference type="AlphaFoldDB" id="A0A0R1HL17"/>
<dbReference type="InterPro" id="IPR028082">
    <property type="entry name" value="Peripla_BP_I"/>
</dbReference>
<dbReference type="Proteomes" id="UP000050911">
    <property type="component" value="Unassembled WGS sequence"/>
</dbReference>
<dbReference type="InterPro" id="IPR006377">
    <property type="entry name" value="CcpA"/>
</dbReference>
<dbReference type="Pfam" id="PF13377">
    <property type="entry name" value="Peripla_BP_3"/>
    <property type="match status" value="1"/>
</dbReference>
<feature type="domain" description="HTH lacI-type" evidence="8">
    <location>
        <begin position="19"/>
        <end position="73"/>
    </location>
</feature>
<dbReference type="FunFam" id="1.10.260.40:FF:000002">
    <property type="entry name" value="HTH-type transcriptional repressor PurR"/>
    <property type="match status" value="1"/>
</dbReference>
<dbReference type="InterPro" id="IPR046335">
    <property type="entry name" value="LacI/GalR-like_sensor"/>
</dbReference>
<dbReference type="InterPro" id="IPR000843">
    <property type="entry name" value="HTH_LacI"/>
</dbReference>
<evidence type="ECO:0000256" key="1">
    <source>
        <dbReference type="ARBA" id="ARBA00019435"/>
    </source>
</evidence>
<dbReference type="Gene3D" id="3.40.50.2300">
    <property type="match status" value="2"/>
</dbReference>
<evidence type="ECO:0000259" key="8">
    <source>
        <dbReference type="PROSITE" id="PS50932"/>
    </source>
</evidence>
<dbReference type="CDD" id="cd01392">
    <property type="entry name" value="HTH_LacI"/>
    <property type="match status" value="1"/>
</dbReference>
<evidence type="ECO:0000256" key="4">
    <source>
        <dbReference type="ARBA" id="ARBA00023125"/>
    </source>
</evidence>
<dbReference type="Pfam" id="PF00356">
    <property type="entry name" value="LacI"/>
    <property type="match status" value="1"/>
</dbReference>
<dbReference type="STRING" id="1302272.FC96_GL000656"/>
<keyword evidence="4 7" id="KW-0238">DNA-binding</keyword>
<dbReference type="PANTHER" id="PTHR30146">
    <property type="entry name" value="LACI-RELATED TRANSCRIPTIONAL REPRESSOR"/>
    <property type="match status" value="1"/>
</dbReference>
<dbReference type="GO" id="GO:0003700">
    <property type="term" value="F:DNA-binding transcription factor activity"/>
    <property type="evidence" value="ECO:0007669"/>
    <property type="project" value="TreeGrafter"/>
</dbReference>
<dbReference type="NCBIfam" id="TIGR01481">
    <property type="entry name" value="ccpA"/>
    <property type="match status" value="1"/>
</dbReference>
<keyword evidence="5 7" id="KW-0010">Activator</keyword>
<dbReference type="EMBL" id="AZCX01000011">
    <property type="protein sequence ID" value="KRK47196.1"/>
    <property type="molecule type" value="Genomic_DNA"/>
</dbReference>
<dbReference type="CDD" id="cd06298">
    <property type="entry name" value="PBP1_CcpA"/>
    <property type="match status" value="1"/>
</dbReference>
<gene>
    <name evidence="9" type="ORF">FC96_GL000656</name>
</gene>
<organism evidence="9 10">
    <name type="scientific">Secundilactobacillus kimchicus JCM 15530</name>
    <dbReference type="NCBI Taxonomy" id="1302272"/>
    <lineage>
        <taxon>Bacteria</taxon>
        <taxon>Bacillati</taxon>
        <taxon>Bacillota</taxon>
        <taxon>Bacilli</taxon>
        <taxon>Lactobacillales</taxon>
        <taxon>Lactobacillaceae</taxon>
        <taxon>Secundilactobacillus</taxon>
    </lineage>
</organism>
<dbReference type="SUPFAM" id="SSF53822">
    <property type="entry name" value="Periplasmic binding protein-like I"/>
    <property type="match status" value="1"/>
</dbReference>
<evidence type="ECO:0000313" key="9">
    <source>
        <dbReference type="EMBL" id="KRK47196.1"/>
    </source>
</evidence>